<name>A0A081NHE5_9GAMM</name>
<feature type="transmembrane region" description="Helical" evidence="2">
    <location>
        <begin position="57"/>
        <end position="74"/>
    </location>
</feature>
<feature type="domain" description="TraG N-terminal Proteobacteria" evidence="3">
    <location>
        <begin position="4"/>
        <end position="448"/>
    </location>
</feature>
<feature type="region of interest" description="Disordered" evidence="1">
    <location>
        <begin position="811"/>
        <end position="845"/>
    </location>
</feature>
<proteinExistence type="predicted"/>
<sequence>MIETIYSIGDARFLYTVLNGLVMIVNDPEFLMTIKIGFTIGAFYLALQGLMAGKFPAFQHLLLSLLIYSALFGLPAAGKSYKGIDVDIYDVYTDTNRKVDNVPFGIALTASMLSTLTWKMTETFEQAFHSTDAVKLTRNGYLSSLTRMMEARSKAMIQFQNNPALAQSWRNYIKECTLIGIDLNFKTVHEVFNNSDVLAALEFPSEVFGTLIYRNSQPTNVTCTEAFTWLKPRMVSWFDQQIQRENVSPDRSLSLGSALQALSQGAESSRNFLMASALLPIYHDATIEKLQDMQQPQAAIMTHQAILQRNTQWAGEQHLFLSSMRAMMAYIEGFVFAVTPLMGLLVCVGLFGVRLAFKYLMLLLWIQLWMPVLAINNLYITLVSQGAMAALSAPITSFTGIMESGPILEYWLGVGGLMAASTPALVLMLLYGSAITATHLAGRMQSGDFVNEKVSAPDIMMPGSAINQQAGWNIGPQQGATRGQIDQVVPALSTSSHLSNLVQSKDAARKSSGMAFSQATSHAIQQRYGDSIDSRELQQFSSSLSTGQSQTAQMRDDLARDLQKQFGLGSQTAKDMATTKVLEASGGISTGSLLGSLFSVAGNYKKQWSGINRDVKTDAFQDAVSYLNKESFSKNWSSQLQKALSMDASQSHSQSWIKELGMTDNQSYQKMAQENLSNEKSYEQASQLQQQLGQALKSGPAVWTNRLAASEPAMDILQSKPFDPEFQQQVNRNAQRFSGQFANPSETLAAALVSTYLSSSSEADLGRLGEALQKAGIISSDTEKHSPESNQSLVSQPVSGGSLAGTVNKALSQPESLSDSQVKQRLSKSSQLPEQKALQEANLQSPAIRQLPKALQPLAKAHNQSSQSISGQFLHSGQSKPYITSLLKHSAYGTAPSTSGSGLKLTYNEAFDRAVSQGLTDTQAATFASLVKDRDPKYERSSDPEDRRHRLGQSIAEISRGWGDHGAVLGQHAFNHLTHAADNPQHTNAALTLIGEMNRLYQPELRQYEQSVDKWLKGQSLLPMEGNYLDTTMPPEHIGSNVGKEIQQRQSDNNQRVFDRQDKGQFQEPSSKLSRTQRDMSQKLSNLIKPDSGRPP</sequence>
<dbReference type="OrthoDB" id="6717612at2"/>
<evidence type="ECO:0000259" key="3">
    <source>
        <dbReference type="Pfam" id="PF07916"/>
    </source>
</evidence>
<dbReference type="STRING" id="1137799.GZ78_09470"/>
<dbReference type="Proteomes" id="UP000028073">
    <property type="component" value="Unassembled WGS sequence"/>
</dbReference>
<reference evidence="4 5" key="1">
    <citation type="submission" date="2014-06" db="EMBL/GenBank/DDBJ databases">
        <title>Whole Genome Sequences of Three Symbiotic Endozoicomonas Bacteria.</title>
        <authorList>
            <person name="Neave M.J."/>
            <person name="Apprill A."/>
            <person name="Voolstra C.R."/>
        </authorList>
    </citation>
    <scope>NUCLEOTIDE SEQUENCE [LARGE SCALE GENOMIC DNA]</scope>
    <source>
        <strain evidence="4 5">DSM 25634</strain>
    </source>
</reference>
<dbReference type="RefSeq" id="WP_034834790.1">
    <property type="nucleotide sequence ID" value="NZ_JOKH01000002.1"/>
</dbReference>
<dbReference type="Pfam" id="PF07916">
    <property type="entry name" value="TraG_N"/>
    <property type="match status" value="1"/>
</dbReference>
<gene>
    <name evidence="4" type="ORF">GZ78_09470</name>
</gene>
<keyword evidence="2" id="KW-0812">Transmembrane</keyword>
<dbReference type="AlphaFoldDB" id="A0A081NHE5"/>
<evidence type="ECO:0000256" key="2">
    <source>
        <dbReference type="SAM" id="Phobius"/>
    </source>
</evidence>
<organism evidence="4 5">
    <name type="scientific">Endozoicomonas numazuensis</name>
    <dbReference type="NCBI Taxonomy" id="1137799"/>
    <lineage>
        <taxon>Bacteria</taxon>
        <taxon>Pseudomonadati</taxon>
        <taxon>Pseudomonadota</taxon>
        <taxon>Gammaproteobacteria</taxon>
        <taxon>Oceanospirillales</taxon>
        <taxon>Endozoicomonadaceae</taxon>
        <taxon>Endozoicomonas</taxon>
    </lineage>
</organism>
<protein>
    <recommendedName>
        <fullName evidence="3">TraG N-terminal Proteobacteria domain-containing protein</fullName>
    </recommendedName>
</protein>
<evidence type="ECO:0000313" key="5">
    <source>
        <dbReference type="Proteomes" id="UP000028073"/>
    </source>
</evidence>
<dbReference type="EMBL" id="JOKH01000002">
    <property type="protein sequence ID" value="KEQ17868.1"/>
    <property type="molecule type" value="Genomic_DNA"/>
</dbReference>
<feature type="region of interest" description="Disordered" evidence="1">
    <location>
        <begin position="1028"/>
        <end position="1096"/>
    </location>
</feature>
<evidence type="ECO:0000256" key="1">
    <source>
        <dbReference type="SAM" id="MobiDB-lite"/>
    </source>
</evidence>
<feature type="compositionally biased region" description="Polar residues" evidence="1">
    <location>
        <begin position="788"/>
        <end position="799"/>
    </location>
</feature>
<keyword evidence="2" id="KW-1133">Transmembrane helix</keyword>
<feature type="transmembrane region" description="Helical" evidence="2">
    <location>
        <begin position="410"/>
        <end position="431"/>
    </location>
</feature>
<feature type="transmembrane region" description="Helical" evidence="2">
    <location>
        <begin position="30"/>
        <end position="51"/>
    </location>
</feature>
<keyword evidence="2" id="KW-0472">Membrane</keyword>
<keyword evidence="5" id="KW-1185">Reference proteome</keyword>
<comment type="caution">
    <text evidence="4">The sequence shown here is derived from an EMBL/GenBank/DDBJ whole genome shotgun (WGS) entry which is preliminary data.</text>
</comment>
<dbReference type="eggNOG" id="COG4678">
    <property type="taxonomic scope" value="Bacteria"/>
</dbReference>
<feature type="region of interest" description="Disordered" evidence="1">
    <location>
        <begin position="780"/>
        <end position="799"/>
    </location>
</feature>
<accession>A0A081NHE5</accession>
<feature type="transmembrane region" description="Helical" evidence="2">
    <location>
        <begin position="334"/>
        <end position="357"/>
    </location>
</feature>
<dbReference type="InterPro" id="IPR012931">
    <property type="entry name" value="TraG_N_Proteobacteria"/>
</dbReference>
<feature type="compositionally biased region" description="Polar residues" evidence="1">
    <location>
        <begin position="811"/>
        <end position="833"/>
    </location>
</feature>
<evidence type="ECO:0000313" key="4">
    <source>
        <dbReference type="EMBL" id="KEQ17868.1"/>
    </source>
</evidence>